<sequence>MDWIPVVQRVCSLFVVGFVVFTYYCILKQDKAAKQKSGQKTSYSTRKHEH</sequence>
<keyword evidence="2" id="KW-0472">Membrane</keyword>
<dbReference type="RefSeq" id="WP_204468976.1">
    <property type="nucleotide sequence ID" value="NZ_JAFBCV010000020.1"/>
</dbReference>
<keyword evidence="4" id="KW-1185">Reference proteome</keyword>
<evidence type="ECO:0000256" key="2">
    <source>
        <dbReference type="SAM" id="Phobius"/>
    </source>
</evidence>
<proteinExistence type="predicted"/>
<evidence type="ECO:0000313" key="3">
    <source>
        <dbReference type="EMBL" id="MBM7841051.1"/>
    </source>
</evidence>
<dbReference type="Proteomes" id="UP001179280">
    <property type="component" value="Unassembled WGS sequence"/>
</dbReference>
<keyword evidence="2" id="KW-0812">Transmembrane</keyword>
<name>A0ABS2T0S5_9BACI</name>
<feature type="transmembrane region" description="Helical" evidence="2">
    <location>
        <begin position="6"/>
        <end position="27"/>
    </location>
</feature>
<comment type="caution">
    <text evidence="3">The sequence shown here is derived from an EMBL/GenBank/DDBJ whole genome shotgun (WGS) entry which is preliminary data.</text>
</comment>
<dbReference type="EMBL" id="JAFBCV010000020">
    <property type="protein sequence ID" value="MBM7841051.1"/>
    <property type="molecule type" value="Genomic_DNA"/>
</dbReference>
<keyword evidence="2" id="KW-1133">Transmembrane helix</keyword>
<reference evidence="3" key="1">
    <citation type="submission" date="2021-01" db="EMBL/GenBank/DDBJ databases">
        <title>Genomic Encyclopedia of Type Strains, Phase IV (KMG-IV): sequencing the most valuable type-strain genomes for metagenomic binning, comparative biology and taxonomic classification.</title>
        <authorList>
            <person name="Goeker M."/>
        </authorList>
    </citation>
    <scope>NUCLEOTIDE SEQUENCE</scope>
    <source>
        <strain evidence="3">DSM 21943</strain>
    </source>
</reference>
<feature type="region of interest" description="Disordered" evidence="1">
    <location>
        <begin position="31"/>
        <end position="50"/>
    </location>
</feature>
<gene>
    <name evidence="3" type="ORF">JOC54_004350</name>
</gene>
<evidence type="ECO:0000256" key="1">
    <source>
        <dbReference type="SAM" id="MobiDB-lite"/>
    </source>
</evidence>
<accession>A0ABS2T0S5</accession>
<protein>
    <submittedName>
        <fullName evidence="3">Uncharacterized protein</fullName>
    </submittedName>
</protein>
<evidence type="ECO:0000313" key="4">
    <source>
        <dbReference type="Proteomes" id="UP001179280"/>
    </source>
</evidence>
<organism evidence="3 4">
    <name type="scientific">Shouchella xiaoxiensis</name>
    <dbReference type="NCBI Taxonomy" id="766895"/>
    <lineage>
        <taxon>Bacteria</taxon>
        <taxon>Bacillati</taxon>
        <taxon>Bacillota</taxon>
        <taxon>Bacilli</taxon>
        <taxon>Bacillales</taxon>
        <taxon>Bacillaceae</taxon>
        <taxon>Shouchella</taxon>
    </lineage>
</organism>